<proteinExistence type="inferred from homology"/>
<evidence type="ECO:0000256" key="4">
    <source>
        <dbReference type="ARBA" id="ARBA00023235"/>
    </source>
</evidence>
<gene>
    <name evidence="6" type="ORF">M514_21525</name>
</gene>
<accession>A0A085N9U2</accession>
<name>A0A085N9U2_9BILA</name>
<evidence type="ECO:0000256" key="3">
    <source>
        <dbReference type="ARBA" id="ARBA00022842"/>
    </source>
</evidence>
<feature type="domain" description="ISXO2-like transposase" evidence="5">
    <location>
        <begin position="348"/>
        <end position="492"/>
    </location>
</feature>
<dbReference type="SUPFAM" id="SSF53738">
    <property type="entry name" value="Phosphoglucomutase, first 3 domains"/>
    <property type="match status" value="3"/>
</dbReference>
<dbReference type="EMBL" id="KL367526">
    <property type="protein sequence ID" value="KFD66238.1"/>
    <property type="molecule type" value="Genomic_DNA"/>
</dbReference>
<dbReference type="AlphaFoldDB" id="A0A085N9U2"/>
<sequence>MRENFTSCKTKSKRPIVHNVETYTVETEPFQGQSPTVNGLLQWVSTIMIGQFGVMTTPAISLAIRDHKTDGGIVISAGRTCGGRQGLFGIKLCLSNGGPADDAVNARIYRLTKTIKEYYMCTKLEVKLNRVGEQVVRVGAKGVMRIIVFDSVKEYGKCMQRLFDFWQMRALFSGSITGNPVRLMIDGRNGEPDLPCLTVPPLPEKSSLVLTKPLANQHTITYSKPIPVSHQELTLVRPHALHNFCLWQSILHGLKDSTNLAVFPFPAPHFVRLIRNDSSNYALGYDTQQTRLKLDFRTAVLFIYSWSNDYCSTKFCSKELGLSTNCSVSWKRLLREVAAESLLSNPLVIGGPNCTVDVDETLYAKSKFHRGRREPKQWVVFGGVCRETGESFLVPVANRSSRTLIPLIRQYIRPGTTVMTDCWAGYRSLSREDYTHLRVNHSINFVHPDDPEVHTQTVESLWAQVKRSNKLRCGTRRSELDSYLCEFMWRRRLRPNEDPFDKILGDIARNWPPLSPVVPISYSPRTTLSSINKYVQSLTNQVELFIVPPITSNSQTESDASRTTGLYLLDVFRERLGVFSVDHKRFNPESDFGGLPSDPLVKNASDFLSEFNQGNYEIGAAFSCDGTRALIITQDGLPVTVSTSLAVVAENLQWFPFFKKSKDVKGFGRSLCTSRAVDRVAAALGIPCYEVSHNQIYFNRLMDEGKITLFGDELNGVSFCHGVRILFTNGSRLIFQVANYGNDQTTISIWVDSYGMDFAPGSPEEEIASPLLEIALQIAEIKKYTGQELAYYVI</sequence>
<dbReference type="Pfam" id="PF02878">
    <property type="entry name" value="PGM_PMM_I"/>
    <property type="match status" value="1"/>
</dbReference>
<dbReference type="InterPro" id="IPR045244">
    <property type="entry name" value="PGM"/>
</dbReference>
<dbReference type="PANTHER" id="PTHR22573:SF2">
    <property type="entry name" value="PHOSPHOGLUCOMUTASE"/>
    <property type="match status" value="1"/>
</dbReference>
<evidence type="ECO:0000259" key="5">
    <source>
        <dbReference type="SMART" id="SM01126"/>
    </source>
</evidence>
<reference evidence="6" key="1">
    <citation type="journal article" date="2014" name="Nat. Genet.">
        <title>Genome and transcriptome of the porcine whipworm Trichuris suis.</title>
        <authorList>
            <person name="Jex A.R."/>
            <person name="Nejsum P."/>
            <person name="Schwarz E.M."/>
            <person name="Hu L."/>
            <person name="Young N.D."/>
            <person name="Hall R.S."/>
            <person name="Korhonen P.K."/>
            <person name="Liao S."/>
            <person name="Thamsborg S."/>
            <person name="Xia J."/>
            <person name="Xu P."/>
            <person name="Wang S."/>
            <person name="Scheerlinck J.P."/>
            <person name="Hofmann A."/>
            <person name="Sternberg P.W."/>
            <person name="Wang J."/>
            <person name="Gasser R.B."/>
        </authorList>
    </citation>
    <scope>NUCLEOTIDE SEQUENCE [LARGE SCALE GENOMIC DNA]</scope>
    <source>
        <strain evidence="6">DCEP-RM93F</strain>
    </source>
</reference>
<dbReference type="PANTHER" id="PTHR22573">
    <property type="entry name" value="PHOSPHOHEXOMUTASE FAMILY MEMBER"/>
    <property type="match status" value="1"/>
</dbReference>
<dbReference type="InterPro" id="IPR016055">
    <property type="entry name" value="A-D-PHexomutase_a/b/a-I/II/III"/>
</dbReference>
<dbReference type="Pfam" id="PF24947">
    <property type="entry name" value="PGM1_C_vert_fung"/>
    <property type="match status" value="1"/>
</dbReference>
<organism evidence="6">
    <name type="scientific">Trichuris suis</name>
    <name type="common">pig whipworm</name>
    <dbReference type="NCBI Taxonomy" id="68888"/>
    <lineage>
        <taxon>Eukaryota</taxon>
        <taxon>Metazoa</taxon>
        <taxon>Ecdysozoa</taxon>
        <taxon>Nematoda</taxon>
        <taxon>Enoplea</taxon>
        <taxon>Dorylaimia</taxon>
        <taxon>Trichinellida</taxon>
        <taxon>Trichuridae</taxon>
        <taxon>Trichuris</taxon>
    </lineage>
</organism>
<dbReference type="InterPro" id="IPR005844">
    <property type="entry name" value="A-D-PHexomutase_a/b/a-I"/>
</dbReference>
<protein>
    <recommendedName>
        <fullName evidence="5">ISXO2-like transposase domain-containing protein</fullName>
    </recommendedName>
</protein>
<comment type="similarity">
    <text evidence="1">Belongs to the phosphohexose mutase family.</text>
</comment>
<dbReference type="GO" id="GO:0004614">
    <property type="term" value="F:phosphoglucomutase activity"/>
    <property type="evidence" value="ECO:0007669"/>
    <property type="project" value="InterPro"/>
</dbReference>
<dbReference type="InterPro" id="IPR036900">
    <property type="entry name" value="A-D-PHexomutase_C_sf"/>
</dbReference>
<evidence type="ECO:0000256" key="1">
    <source>
        <dbReference type="ARBA" id="ARBA00010231"/>
    </source>
</evidence>
<evidence type="ECO:0000313" key="6">
    <source>
        <dbReference type="EMBL" id="KFD66238.1"/>
    </source>
</evidence>
<keyword evidence="4" id="KW-0413">Isomerase</keyword>
<keyword evidence="2" id="KW-0479">Metal-binding</keyword>
<keyword evidence="3" id="KW-0460">Magnesium</keyword>
<evidence type="ECO:0000256" key="2">
    <source>
        <dbReference type="ARBA" id="ARBA00022723"/>
    </source>
</evidence>
<dbReference type="NCBIfam" id="NF033547">
    <property type="entry name" value="transpos_IS1595"/>
    <property type="match status" value="1"/>
</dbReference>
<dbReference type="SMART" id="SM01126">
    <property type="entry name" value="DDE_Tnp_IS1595"/>
    <property type="match status" value="1"/>
</dbReference>
<dbReference type="GO" id="GO:0005975">
    <property type="term" value="P:carbohydrate metabolic process"/>
    <property type="evidence" value="ECO:0007669"/>
    <property type="project" value="InterPro"/>
</dbReference>
<dbReference type="SUPFAM" id="SSF55957">
    <property type="entry name" value="Phosphoglucomutase, C-terminal domain"/>
    <property type="match status" value="1"/>
</dbReference>
<dbReference type="GO" id="GO:0005829">
    <property type="term" value="C:cytosol"/>
    <property type="evidence" value="ECO:0007669"/>
    <property type="project" value="TreeGrafter"/>
</dbReference>
<dbReference type="Pfam" id="PF12762">
    <property type="entry name" value="DDE_Tnp_IS1595"/>
    <property type="match status" value="1"/>
</dbReference>
<dbReference type="InterPro" id="IPR024445">
    <property type="entry name" value="Tnp_ISXO2-like"/>
</dbReference>
<dbReference type="Gene3D" id="3.40.120.10">
    <property type="entry name" value="Alpha-D-Glucose-1,6-Bisphosphate, subunit A, domain 3"/>
    <property type="match status" value="3"/>
</dbReference>
<dbReference type="GO" id="GO:0046872">
    <property type="term" value="F:metal ion binding"/>
    <property type="evidence" value="ECO:0007669"/>
    <property type="project" value="UniProtKB-KW"/>
</dbReference>
<dbReference type="Proteomes" id="UP000030758">
    <property type="component" value="Unassembled WGS sequence"/>
</dbReference>